<evidence type="ECO:0000256" key="2">
    <source>
        <dbReference type="SAM" id="Phobius"/>
    </source>
</evidence>
<organism evidence="3 4">
    <name type="scientific">Biomphalaria glabrata</name>
    <name type="common">Bloodfluke planorb</name>
    <name type="synonym">Freshwater snail</name>
    <dbReference type="NCBI Taxonomy" id="6526"/>
    <lineage>
        <taxon>Eukaryota</taxon>
        <taxon>Metazoa</taxon>
        <taxon>Spiralia</taxon>
        <taxon>Lophotrochozoa</taxon>
        <taxon>Mollusca</taxon>
        <taxon>Gastropoda</taxon>
        <taxon>Heterobranchia</taxon>
        <taxon>Euthyneura</taxon>
        <taxon>Panpulmonata</taxon>
        <taxon>Hygrophila</taxon>
        <taxon>Lymnaeoidea</taxon>
        <taxon>Planorbidae</taxon>
        <taxon>Biomphalaria</taxon>
    </lineage>
</organism>
<keyword evidence="2" id="KW-0812">Transmembrane</keyword>
<keyword evidence="2" id="KW-1133">Transmembrane helix</keyword>
<proteinExistence type="predicted"/>
<evidence type="ECO:0000313" key="3">
    <source>
        <dbReference type="Proteomes" id="UP001165740"/>
    </source>
</evidence>
<reference evidence="4" key="1">
    <citation type="submission" date="2025-08" db="UniProtKB">
        <authorList>
            <consortium name="RefSeq"/>
        </authorList>
    </citation>
    <scope>IDENTIFICATION</scope>
</reference>
<evidence type="ECO:0000256" key="1">
    <source>
        <dbReference type="SAM" id="MobiDB-lite"/>
    </source>
</evidence>
<dbReference type="AlphaFoldDB" id="A0A9W3ARQ2"/>
<dbReference type="Proteomes" id="UP001165740">
    <property type="component" value="Chromosome 6"/>
</dbReference>
<dbReference type="RefSeq" id="XP_055889922.1">
    <property type="nucleotide sequence ID" value="XM_056033947.1"/>
</dbReference>
<keyword evidence="3" id="KW-1185">Reference proteome</keyword>
<feature type="region of interest" description="Disordered" evidence="1">
    <location>
        <begin position="252"/>
        <end position="280"/>
    </location>
</feature>
<dbReference type="GeneID" id="106052401"/>
<gene>
    <name evidence="4" type="primary">LOC106052401</name>
</gene>
<feature type="transmembrane region" description="Helical" evidence="2">
    <location>
        <begin position="190"/>
        <end position="213"/>
    </location>
</feature>
<sequence length="280" mass="31500">MSFRNNILEALSSLNKIVQGVHLLCVDYLCIPDTDGFEVDICSFSSLVGCKSFYILFKSKLMSSEIRPSSCSCSIKSPSKGITVRPLDVRLKATDTLRSYQGRDDIGYDIFKKNYFLWSMDGPKVFHTDYLNITLTSREKWQPWNNLLIRIRDDFMSVMNVTCGPVCGSAENKTAIVPLVSYQSSDHSEYISAIVVLCLVAVGFIISTIVACYKYRKILRERLAQESRSNYDHLDSLMNDASNYQIPQATSTGWTGGSGQSSATQQQQEETVQHYYSTVS</sequence>
<name>A0A9W3ARQ2_BIOGL</name>
<protein>
    <submittedName>
        <fullName evidence="4">Uncharacterized protein LOC106052401 isoform X1</fullName>
    </submittedName>
</protein>
<evidence type="ECO:0000313" key="4">
    <source>
        <dbReference type="RefSeq" id="XP_055889922.1"/>
    </source>
</evidence>
<keyword evidence="2" id="KW-0472">Membrane</keyword>
<accession>A0A9W3ARQ2</accession>